<organism evidence="2 3">
    <name type="scientific">Advenella kashmirensis (strain DSM 17095 / LMG 22695 / WT001)</name>
    <name type="common">Tetrathiobacter kashmirensis</name>
    <dbReference type="NCBI Taxonomy" id="1036672"/>
    <lineage>
        <taxon>Bacteria</taxon>
        <taxon>Pseudomonadati</taxon>
        <taxon>Pseudomonadota</taxon>
        <taxon>Betaproteobacteria</taxon>
        <taxon>Burkholderiales</taxon>
        <taxon>Alcaligenaceae</taxon>
    </lineage>
</organism>
<dbReference type="HOGENOM" id="CLU_004275_0_0_4"/>
<reference evidence="2 3" key="1">
    <citation type="journal article" date="2011" name="J. Bacteriol.">
        <title>Whole-genome shotgun sequencing of the sulfur-oxidizing chemoautotroph Tetrathiobacter kashmirensis.</title>
        <authorList>
            <person name="Ghosh W."/>
            <person name="George A."/>
            <person name="Agarwal A."/>
            <person name="Raj P."/>
            <person name="Alam M."/>
            <person name="Pyne P."/>
            <person name="Das Gupta S.K."/>
        </authorList>
    </citation>
    <scope>NUCLEOTIDE SEQUENCE [LARGE SCALE GENOMIC DNA]</scope>
    <source>
        <strain evidence="2 3">WT001</strain>
    </source>
</reference>
<dbReference type="GO" id="GO:0008168">
    <property type="term" value="F:methyltransferase activity"/>
    <property type="evidence" value="ECO:0007669"/>
    <property type="project" value="UniProtKB-KW"/>
</dbReference>
<keyword evidence="3" id="KW-1185">Reference proteome</keyword>
<evidence type="ECO:0000313" key="3">
    <source>
        <dbReference type="Proteomes" id="UP000005267"/>
    </source>
</evidence>
<protein>
    <submittedName>
        <fullName evidence="2">Type 12 methyltransferase</fullName>
    </submittedName>
</protein>
<proteinExistence type="predicted"/>
<dbReference type="Pfam" id="PF13692">
    <property type="entry name" value="Glyco_trans_1_4"/>
    <property type="match status" value="1"/>
</dbReference>
<keyword evidence="2" id="KW-0808">Transferase</keyword>
<accession>I3UGY6</accession>
<sequence>MQATKSFRGFINLPGALVRIYRDAKIRREKKSLLADSRDMNKSASVTKALSPQLLLRETGDLLDTQQAPVKLKIAAVMDEFTYHSYAPEAEILQLNPDNWEIQLEEFKPDLLFIESAWQGLDGLWKTKISNAKEEIQGAIAWCKKNEIATMFWNKEDPVHFGTFIPLASMVDFVFTTDIDCIPKYKKKLGHSRVYLLPFAAQPKTHNPIEIYERKDAFNFAGSYYLRYPERQRDFASLIDTVERFRDVEIFDRNFDNPHPHYTFPEKYKRFILGKLPFSEIDKAYKGYRYGINMNTIKQSQTMFARRVFELLASNTVVVSNFSRGVRLLFGDLVVSSDSSAQLRSQLEAFCNDELSFKKFRLLGLRKVFSEHTYSHRLAYIVAKLSDKTYSVTRPKIFVVAKVNSVEDYNAARKCFNEQCYDNKQLLILSSIGTLTRFEGENYHFFENKNEFVSFLNEMEFAAFVAVFDSKDYYGEQYLSDLALAVKYTHVNIIGKGAHYSFHGDQIVLEGDGQQYKPATTLCARASIVRRSALTNTLVNDIYDDPSNLVYANGDMVATDEFHYCKNGAAADVKKLLFWVGDLSVEDKGVSYSNQLISIAEGLQPMDEMEFGSTAPQKELGLTAQQLFEFIPKPASSTIQFSLAKDKFKIVSKLPENKHAYVYTNRNFRRDELNLVLNSEFKLHCSGSLSVSTVFEFQDENEKKIAHSINKAGDTHALAIPENCVYVRFGLKIQASGQISLEKLVCGSKGERPFAVIGKSNRLIVSKQYPDYHDLYKYGFLHSRVRAYKNNAAFSDMYRLTNDDVNCYREFEGIDVASGDHNLLKSTLSTGQFKTVMVHILDEKMWEALRPYLDAAKIIVWIHGSEIQHWKHRAFEFKNMAPNEIKRQKKLSDNRTKFWRDIFSLKHPNLHFVFVSQWLADTTQDDLGIQIPNQFYSVISNFIDPSIFTYSAKNPESRLQLLSIRPYAKLVYANDLTVAAILELSKRPFFEQLKFTLVGDGELFDNTVKPLREFTNVQLIKRFLTHREIAGFHSQNGIFLVPTRMDTQGVSRDEAMSSGLVPITTNVAAIPEFVDDTNCLIVPPEDPIKIADAVEDLYRNPDKFLSLSATASSHVNNRSNFENTIGKEICLFVS</sequence>
<dbReference type="RefSeq" id="WP_014752365.1">
    <property type="nucleotide sequence ID" value="NC_017964.1"/>
</dbReference>
<evidence type="ECO:0000313" key="2">
    <source>
        <dbReference type="EMBL" id="AFK64274.1"/>
    </source>
</evidence>
<dbReference type="Proteomes" id="UP000005267">
    <property type="component" value="Chromosome"/>
</dbReference>
<dbReference type="SUPFAM" id="SSF53756">
    <property type="entry name" value="UDP-Glycosyltransferase/glycogen phosphorylase"/>
    <property type="match status" value="1"/>
</dbReference>
<dbReference type="KEGG" id="aka:TKWG_23385"/>
<feature type="domain" description="Spore protein YkvP/CgeB glycosyl transferase-like" evidence="1">
    <location>
        <begin position="269"/>
        <end position="382"/>
    </location>
</feature>
<evidence type="ECO:0000259" key="1">
    <source>
        <dbReference type="Pfam" id="PF13524"/>
    </source>
</evidence>
<dbReference type="AlphaFoldDB" id="I3UGY6"/>
<dbReference type="STRING" id="1036672.TKWG_23385"/>
<dbReference type="CDD" id="cd03801">
    <property type="entry name" value="GT4_PimA-like"/>
    <property type="match status" value="1"/>
</dbReference>
<gene>
    <name evidence="2" type="ordered locus">TKWG_23385</name>
</gene>
<dbReference type="PANTHER" id="PTHR12526">
    <property type="entry name" value="GLYCOSYLTRANSFERASE"/>
    <property type="match status" value="1"/>
</dbReference>
<dbReference type="Gene3D" id="3.40.50.2000">
    <property type="entry name" value="Glycogen Phosphorylase B"/>
    <property type="match status" value="2"/>
</dbReference>
<dbReference type="Pfam" id="PF13524">
    <property type="entry name" value="Glyco_trans_1_2"/>
    <property type="match status" value="1"/>
</dbReference>
<dbReference type="EMBL" id="CP003555">
    <property type="protein sequence ID" value="AFK64274.1"/>
    <property type="molecule type" value="Genomic_DNA"/>
</dbReference>
<reference evidence="3" key="2">
    <citation type="journal article" date="2013" name="PLoS ONE">
        <title>Genome implosion elicits host-confinement in Alcaligenaceae: evidence from the comparative genomics of Tetrathiobacter kashmirensis, a pathogen in the making.</title>
        <authorList>
            <person name="Ghosh W."/>
            <person name="Alam M."/>
            <person name="Roy C."/>
            <person name="Pyne P."/>
            <person name="George A."/>
            <person name="Chakraborty R."/>
            <person name="Majumder S."/>
            <person name="Agarwal A."/>
            <person name="Chakraborty S."/>
            <person name="Majumdar S."/>
            <person name="Gupta S.K."/>
        </authorList>
    </citation>
    <scope>NUCLEOTIDE SEQUENCE [LARGE SCALE GENOMIC DNA]</scope>
    <source>
        <strain evidence="3">WT001</strain>
    </source>
</reference>
<keyword evidence="2" id="KW-0489">Methyltransferase</keyword>
<dbReference type="InterPro" id="IPR055259">
    <property type="entry name" value="YkvP/CgeB_Glyco_trans-like"/>
</dbReference>
<name>I3UGY6_ADVKW</name>
<dbReference type="GO" id="GO:0032259">
    <property type="term" value="P:methylation"/>
    <property type="evidence" value="ECO:0007669"/>
    <property type="project" value="UniProtKB-KW"/>
</dbReference>